<evidence type="ECO:0000259" key="1">
    <source>
        <dbReference type="SMART" id="SM00974"/>
    </source>
</evidence>
<dbReference type="InterPro" id="IPR018306">
    <property type="entry name" value="Phage_T5_Orf172_DNA-bd"/>
</dbReference>
<reference evidence="2 3" key="1">
    <citation type="submission" date="2024-03" db="EMBL/GenBank/DDBJ databases">
        <title>Genome-scale model development and genomic sequencing of the oleaginous clade Lipomyces.</title>
        <authorList>
            <consortium name="Lawrence Berkeley National Laboratory"/>
            <person name="Czajka J.J."/>
            <person name="Han Y."/>
            <person name="Kim J."/>
            <person name="Mondo S.J."/>
            <person name="Hofstad B.A."/>
            <person name="Robles A."/>
            <person name="Haridas S."/>
            <person name="Riley R."/>
            <person name="LaButti K."/>
            <person name="Pangilinan J."/>
            <person name="Andreopoulos W."/>
            <person name="Lipzen A."/>
            <person name="Yan J."/>
            <person name="Wang M."/>
            <person name="Ng V."/>
            <person name="Grigoriev I.V."/>
            <person name="Spatafora J.W."/>
            <person name="Magnuson J.K."/>
            <person name="Baker S.E."/>
            <person name="Pomraning K.R."/>
        </authorList>
    </citation>
    <scope>NUCLEOTIDE SEQUENCE [LARGE SCALE GENOMIC DNA]</scope>
    <source>
        <strain evidence="2 3">Phaff 52-87</strain>
    </source>
</reference>
<feature type="domain" description="Bacteriophage T5 Orf172 DNA-binding" evidence="1">
    <location>
        <begin position="167"/>
        <end position="275"/>
    </location>
</feature>
<dbReference type="Pfam" id="PF10544">
    <property type="entry name" value="T5orf172"/>
    <property type="match status" value="1"/>
</dbReference>
<sequence>MVFVQTRAELSGDVYCRQHLYQKIERSDGVGDAAIRAFRGREKGDQKREKQMPYNDIKPLHHQHQQKNKRSVLSKALSKLARLVFCCTNPTSDRRSSSKEIAAARPSTSASTAVVDPYTISPQTRARYTKLLAAELNKPISQADEAGYIYIYELQPSKPHDRANLDANALLFLKIGRTVNVPRRIEQWSRQCSHAVLLTGHFPSPPPPTAAHAKGAKCAAVHRAERLIHLDLRSRFACSATDEGFTVAACAGCGRRHTEWFAVRRRDAHLVVESIGRWVEYVGVVEM</sequence>
<dbReference type="Proteomes" id="UP001498771">
    <property type="component" value="Unassembled WGS sequence"/>
</dbReference>
<dbReference type="EMBL" id="JBBJBU010000002">
    <property type="protein sequence ID" value="KAK7206783.1"/>
    <property type="molecule type" value="Genomic_DNA"/>
</dbReference>
<dbReference type="GeneID" id="90036523"/>
<accession>A0ABR1FAA3</accession>
<dbReference type="SMART" id="SM00974">
    <property type="entry name" value="T5orf172"/>
    <property type="match status" value="1"/>
</dbReference>
<evidence type="ECO:0000313" key="2">
    <source>
        <dbReference type="EMBL" id="KAK7206783.1"/>
    </source>
</evidence>
<dbReference type="RefSeq" id="XP_064769816.1">
    <property type="nucleotide sequence ID" value="XM_064911011.1"/>
</dbReference>
<gene>
    <name evidence="2" type="ORF">BZA70DRAFT_266193</name>
</gene>
<evidence type="ECO:0000313" key="3">
    <source>
        <dbReference type="Proteomes" id="UP001498771"/>
    </source>
</evidence>
<dbReference type="PANTHER" id="PTHR28094:SF1">
    <property type="entry name" value="MEIOTICALLY UP-REGULATED GENE 113 PROTEIN"/>
    <property type="match status" value="1"/>
</dbReference>
<name>A0ABR1FAA3_9ASCO</name>
<protein>
    <submittedName>
        <fullName evidence="2">Meiotically up-regulated gene 113-domain-containing protein</fullName>
    </submittedName>
</protein>
<dbReference type="InterPro" id="IPR053006">
    <property type="entry name" value="Meiosis_regulatory"/>
</dbReference>
<keyword evidence="3" id="KW-1185">Reference proteome</keyword>
<proteinExistence type="predicted"/>
<dbReference type="PANTHER" id="PTHR28094">
    <property type="entry name" value="MEIOTICALLY UP-REGULATED GENE 113 PROTEIN"/>
    <property type="match status" value="1"/>
</dbReference>
<organism evidence="2 3">
    <name type="scientific">Myxozyma melibiosi</name>
    <dbReference type="NCBI Taxonomy" id="54550"/>
    <lineage>
        <taxon>Eukaryota</taxon>
        <taxon>Fungi</taxon>
        <taxon>Dikarya</taxon>
        <taxon>Ascomycota</taxon>
        <taxon>Saccharomycotina</taxon>
        <taxon>Lipomycetes</taxon>
        <taxon>Lipomycetales</taxon>
        <taxon>Lipomycetaceae</taxon>
        <taxon>Myxozyma</taxon>
    </lineage>
</organism>
<comment type="caution">
    <text evidence="2">The sequence shown here is derived from an EMBL/GenBank/DDBJ whole genome shotgun (WGS) entry which is preliminary data.</text>
</comment>